<reference evidence="2 3" key="1">
    <citation type="journal article" date="2001" name="Nature">
        <title>Initial sequencing and analysis of the human genome.</title>
        <authorList>
            <consortium name="International Human Genome Sequencing Consortium"/>
            <person name="Lander E.S."/>
            <person name="Linton L.M."/>
            <person name="Birren B."/>
            <person name="Nusbaum C."/>
            <person name="Zody M.C."/>
            <person name="Baldwin J."/>
            <person name="Devon K."/>
            <person name="Dewar K."/>
            <person name="Doyle M."/>
            <person name="FitzHugh W."/>
            <person name="Funke R."/>
            <person name="Gage D."/>
            <person name="Harris K."/>
            <person name="Heaford A."/>
            <person name="Howland J."/>
            <person name="Kann L."/>
            <person name="Lehoczky J."/>
            <person name="LeVine R."/>
            <person name="McEwan P."/>
            <person name="McKernan K."/>
            <person name="Meldrim J."/>
            <person name="Mesirov J.P."/>
            <person name="Miranda C."/>
            <person name="Morris W."/>
            <person name="Naylor J."/>
            <person name="Raymond C."/>
            <person name="Rosetti M."/>
            <person name="Santos R."/>
            <person name="Sheridan A."/>
            <person name="Sougnez C."/>
            <person name="Stange-Thomann N."/>
            <person name="Stojanovic N."/>
            <person name="Subramanian A."/>
            <person name="Wyman D."/>
            <person name="Rogers J."/>
            <person name="Sulston J."/>
            <person name="Ainscough R."/>
            <person name="Beck S."/>
            <person name="Bentley D."/>
            <person name="Burton J."/>
            <person name="Clee C."/>
            <person name="Carter N."/>
            <person name="Coulson A."/>
            <person name="Deadman R."/>
            <person name="Deloukas P."/>
            <person name="Dunham A."/>
            <person name="Dunham I."/>
            <person name="Durbin R."/>
            <person name="French L."/>
            <person name="Grafham D."/>
            <person name="Gregory S."/>
            <person name="Hubbard T."/>
            <person name="Humphray S."/>
            <person name="Hunt A."/>
            <person name="Jones M."/>
            <person name="Lloyd C."/>
            <person name="McMurray A."/>
            <person name="Matthews L."/>
            <person name="Mercer S."/>
            <person name="Milne S."/>
            <person name="Mullikin J.C."/>
            <person name="Mungall A."/>
            <person name="Plumb R."/>
            <person name="Ross M."/>
            <person name="Shownkeen R."/>
            <person name="Sims S."/>
            <person name="Waterston R.H."/>
            <person name="Wilson R.K."/>
            <person name="Hillier L.W."/>
            <person name="McPherson J.D."/>
            <person name="Marra M.A."/>
            <person name="Mardis E.R."/>
            <person name="Fulton L.A."/>
            <person name="Chinwalla A.T."/>
            <person name="Pepin K.H."/>
            <person name="Gish W.R."/>
            <person name="Chissoe S.L."/>
            <person name="Wendl M.C."/>
            <person name="Delehaunty K.D."/>
            <person name="Miner T.L."/>
            <person name="Delehaunty A."/>
            <person name="Kramer J.B."/>
            <person name="Cook L.L."/>
            <person name="Fulton R.S."/>
            <person name="Johnson D.L."/>
            <person name="Minx P.J."/>
            <person name="Clifton S.W."/>
            <person name="Hawkins T."/>
            <person name="Branscomb E."/>
            <person name="Predki P."/>
            <person name="Richardson P."/>
            <person name="Wenning S."/>
            <person name="Slezak T."/>
            <person name="Doggett N."/>
            <person name="Cheng J.F."/>
            <person name="Olsen A."/>
            <person name="Lucas S."/>
            <person name="Elkin C."/>
            <person name="Uberbacher E."/>
            <person name="Frazier M."/>
            <person name="Gibbs R.A."/>
            <person name="Muzny D.M."/>
            <person name="Scherer S.E."/>
            <person name="Bouck J.B."/>
            <person name="Sodergren E.J."/>
            <person name="Worley K.C."/>
            <person name="Rives C.M."/>
            <person name="Gorrell J.H."/>
            <person name="Metzker M.L."/>
            <person name="Naylor S.L."/>
            <person name="Kucherlapati R.S."/>
            <person name="Nelson D.L."/>
            <person name="Weinstock G.M."/>
            <person name="Sakaki Y."/>
            <person name="Fujiyama A."/>
            <person name="Hattori M."/>
            <person name="Yada T."/>
            <person name="Toyoda A."/>
            <person name="Itoh T."/>
            <person name="Kawagoe C."/>
            <person name="Watanabe H."/>
            <person name="Totoki Y."/>
            <person name="Taylor T."/>
            <person name="Weissenbach J."/>
            <person name="Heilig R."/>
            <person name="Saurin W."/>
            <person name="Artiguenave F."/>
            <person name="Brottier P."/>
            <person name="Bruls T."/>
            <person name="Pelletier E."/>
            <person name="Robert C."/>
            <person name="Wincker P."/>
            <person name="Smith D.R."/>
            <person name="Doucette-Stamm L."/>
            <person name="Rubenfield M."/>
            <person name="Weinstock K."/>
            <person name="Lee H.M."/>
            <person name="Dubois J."/>
            <person name="Rosenthal A."/>
            <person name="Platzer M."/>
            <person name="Nyakatura G."/>
            <person name="Taudien S."/>
            <person name="Rump A."/>
            <person name="Yang H."/>
            <person name="Yu J."/>
            <person name="Wang J."/>
            <person name="Huang G."/>
            <person name="Gu J."/>
            <person name="Hood L."/>
            <person name="Rowen L."/>
            <person name="Madan A."/>
            <person name="Qin S."/>
            <person name="Davis R.W."/>
            <person name="Federspiel N.A."/>
            <person name="Abola A.P."/>
            <person name="Proctor M.J."/>
            <person name="Myers R.M."/>
            <person name="Schmutz J."/>
            <person name="Dickson M."/>
            <person name="Grimwood J."/>
            <person name="Cox D.R."/>
            <person name="Olson M.V."/>
            <person name="Kaul R."/>
            <person name="Raymond C."/>
            <person name="Shimizu N."/>
            <person name="Kawasaki K."/>
            <person name="Minoshima S."/>
            <person name="Evans G.A."/>
            <person name="Athanasiou M."/>
            <person name="Schultz R."/>
            <person name="Roe B.A."/>
            <person name="Chen F."/>
            <person name="Pan H."/>
            <person name="Ramser J."/>
            <person name="Lehrach H."/>
            <person name="Reinhardt R."/>
            <person name="McCombie W.R."/>
            <person name="de la Bastide M."/>
            <person name="Dedhia N."/>
            <person name="Blocker H."/>
            <person name="Hornischer K."/>
            <person name="Nordsiek G."/>
            <person name="Agarwala R."/>
            <person name="Aravind L."/>
            <person name="Bailey J.A."/>
            <person name="Bateman A."/>
            <person name="Batzoglou S."/>
            <person name="Birney E."/>
            <person name="Bork P."/>
            <person name="Brown D.G."/>
            <person name="Burge C.B."/>
            <person name="Cerutti L."/>
            <person name="Chen H.C."/>
            <person name="Church D."/>
            <person name="Clamp M."/>
            <person name="Copley R.R."/>
            <person name="Doerks T."/>
            <person name="Eddy S.R."/>
            <person name="Eichler E.E."/>
            <person name="Furey T.S."/>
            <person name="Galagan J."/>
            <person name="Gilbert J.G."/>
            <person name="Harmon C."/>
            <person name="Hayashizaki Y."/>
            <person name="Haussler D."/>
            <person name="Hermjakob H."/>
            <person name="Hokamp K."/>
            <person name="Jang W."/>
            <person name="Johnson L.S."/>
            <person name="Jones T.A."/>
            <person name="Kasif S."/>
            <person name="Kaspryzk A."/>
            <person name="Kennedy S."/>
            <person name="Kent W.J."/>
            <person name="Kitts P."/>
            <person name="Koonin E.V."/>
            <person name="Korf I."/>
            <person name="Kulp D."/>
            <person name="Lancet D."/>
            <person name="Lowe T.M."/>
            <person name="McLysaght A."/>
            <person name="Mikkelsen T."/>
            <person name="Moran J.V."/>
            <person name="Mulder N."/>
            <person name="Pollara V.J."/>
            <person name="Ponting C.P."/>
            <person name="Schuler G."/>
            <person name="Schultz J."/>
            <person name="Slater G."/>
            <person name="Smit A.F."/>
            <person name="Stupka E."/>
            <person name="Szustakowski J."/>
            <person name="Thierry-Mieg D."/>
            <person name="Thierry-Mieg J."/>
            <person name="Wagner L."/>
            <person name="Wallis J."/>
            <person name="Wheeler R."/>
            <person name="Williams A."/>
            <person name="Wolf Y.I."/>
            <person name="Wolfe K.H."/>
            <person name="Yang S.P."/>
            <person name="Yeh R.F."/>
            <person name="Collins F."/>
            <person name="Guyer M.S."/>
            <person name="Peterson J."/>
            <person name="Felsenfeld A."/>
            <person name="Wetterstrand K.A."/>
            <person name="Patrinos A."/>
            <person name="Morgan M.J."/>
            <person name="de Jong P."/>
            <person name="Catanese J.J."/>
            <person name="Osoegawa K."/>
            <person name="Shizuya H."/>
            <person name="Choi S."/>
            <person name="Chen Y.J."/>
        </authorList>
    </citation>
    <scope>NUCLEOTIDE SEQUENCE [LARGE SCALE GENOMIC DNA]</scope>
</reference>
<evidence type="ECO:0007829" key="4">
    <source>
        <dbReference type="PeptideAtlas" id="A0A5F9ZHH0"/>
    </source>
</evidence>
<sequence length="47" mass="4794">MSVPGPSSPDGALTRPPYCLEAGEPTPGSRSAAQAGVQWCDHSSLQP</sequence>
<organism evidence="2 3">
    <name type="scientific">Homo sapiens</name>
    <name type="common">Human</name>
    <dbReference type="NCBI Taxonomy" id="9606"/>
    <lineage>
        <taxon>Eukaryota</taxon>
        <taxon>Metazoa</taxon>
        <taxon>Chordata</taxon>
        <taxon>Craniata</taxon>
        <taxon>Vertebrata</taxon>
        <taxon>Euteleostomi</taxon>
        <taxon>Mammalia</taxon>
        <taxon>Eutheria</taxon>
        <taxon>Euarchontoglires</taxon>
        <taxon>Primates</taxon>
        <taxon>Haplorrhini</taxon>
        <taxon>Catarrhini</taxon>
        <taxon>Hominidae</taxon>
        <taxon>Homo</taxon>
    </lineage>
</organism>
<dbReference type="EMBL" id="AC090527">
    <property type="status" value="NOT_ANNOTATED_CDS"/>
    <property type="molecule type" value="Genomic_DNA"/>
</dbReference>
<proteinExistence type="evidence at protein level"/>
<reference evidence="2 3" key="2">
    <citation type="journal article" date="2004" name="Nature">
        <title>Finishing the euchromatic sequence of the human genome.</title>
        <authorList>
            <consortium name="International Human Genome Sequencing Consortium"/>
        </authorList>
    </citation>
    <scope>NUCLEOTIDE SEQUENCE [LARGE SCALE GENOMIC DNA]</scope>
</reference>
<dbReference type="AlphaFoldDB" id="A0A5F9ZHH0"/>
<keyword evidence="3" id="KW-1185">Reference proteome</keyword>
<protein>
    <submittedName>
        <fullName evidence="2">Biogenesis of lysosomal organelles complex 1 subunit 6</fullName>
    </submittedName>
</protein>
<dbReference type="OpenTargets" id="ENSG00000104164"/>
<dbReference type="VEuPathDB" id="HostDB:ENSG00000104164"/>
<reference evidence="2 3" key="3">
    <citation type="journal article" date="2006" name="Nature">
        <title>Analysis of the DNA sequence and duplication history of human chromosome 15.</title>
        <authorList>
            <person name="Zody M.C."/>
            <person name="Garber M."/>
            <person name="Sharpe T."/>
            <person name="Young S.K."/>
            <person name="Rowen L."/>
            <person name="O'Neill K."/>
            <person name="Whittaker C.A."/>
            <person name="Kamal M."/>
            <person name="Chang J.L."/>
            <person name="Cuomo C.A."/>
            <person name="Dewar K."/>
            <person name="FitzGerald M.G."/>
            <person name="Kodira C.D."/>
            <person name="Madan A."/>
            <person name="Qin S."/>
            <person name="Yang X."/>
            <person name="Abbasi N."/>
            <person name="Abouelleil A."/>
            <person name="Arachchi H.M."/>
            <person name="Baradarani L."/>
            <person name="Birditt B."/>
            <person name="Bloom S."/>
            <person name="Bloom T."/>
            <person name="Borowsky M.L."/>
            <person name="Burke J."/>
            <person name="Butler J."/>
            <person name="Cook A."/>
            <person name="DeArellano K."/>
            <person name="DeCaprio D."/>
            <person name="Dorris L.III."/>
            <person name="Dors M."/>
            <person name="Eichler E.E."/>
            <person name="Engels R."/>
            <person name="Fahey J."/>
            <person name="Fleetwood P."/>
            <person name="Friedman C."/>
            <person name="Gearin G."/>
            <person name="Hall J.L."/>
            <person name="Hensley G."/>
            <person name="Johnson E."/>
            <person name="Jones C."/>
            <person name="Kamat A."/>
            <person name="Kaur A."/>
            <person name="Locke D.P."/>
            <person name="Madan A."/>
            <person name="Munson G."/>
            <person name="Jaffe D.B."/>
            <person name="Lui A."/>
            <person name="Macdonald P."/>
            <person name="Mauceli E."/>
            <person name="Naylor J.W."/>
            <person name="Nesbitt R."/>
            <person name="Nicol R."/>
            <person name="O'Leary S.B."/>
            <person name="Ratcliffe A."/>
            <person name="Rounsley S."/>
            <person name="She X."/>
            <person name="Sneddon K.M."/>
            <person name="Stewart S."/>
            <person name="Sougnez C."/>
            <person name="Stone S.M."/>
            <person name="Topham K."/>
            <person name="Vincent D."/>
            <person name="Wang S."/>
            <person name="Zimmer A.R."/>
            <person name="Birren B.W."/>
            <person name="Hood L."/>
            <person name="Lander E.S."/>
            <person name="Nusbaum C."/>
        </authorList>
    </citation>
    <scope>NUCLEOTIDE SEQUENCE [LARGE SCALE GENOMIC DNA]</scope>
</reference>
<accession>A0A5F9ZHH0</accession>
<dbReference type="Bgee" id="ENSG00000104164">
    <property type="expression patterns" value="Expressed in epithelial cell of pancreas and 196 other cell types or tissues"/>
</dbReference>
<name>A0A5F9ZHH0_HUMAN</name>
<dbReference type="GeneTree" id="ENSGT00510000047812"/>
<evidence type="ECO:0000313" key="3">
    <source>
        <dbReference type="Proteomes" id="UP000005640"/>
    </source>
</evidence>
<dbReference type="HGNC" id="HGNC:8549">
    <property type="gene designation" value="BLOC1S6"/>
</dbReference>
<gene>
    <name evidence="2" type="primary">BLOC1S6</name>
</gene>
<dbReference type="ExpressionAtlas" id="A0A5F9ZHH0">
    <property type="expression patterns" value="baseline and differential"/>
</dbReference>
<reference evidence="2" key="5">
    <citation type="submission" date="2025-09" db="UniProtKB">
        <authorList>
            <consortium name="Ensembl"/>
        </authorList>
    </citation>
    <scope>IDENTIFICATION</scope>
</reference>
<dbReference type="Ensembl" id="ENST00000672455.1">
    <property type="protein sequence ID" value="ENSP00000500302.1"/>
    <property type="gene ID" value="ENSG00000104164.12"/>
</dbReference>
<evidence type="ECO:0000256" key="1">
    <source>
        <dbReference type="SAM" id="MobiDB-lite"/>
    </source>
</evidence>
<dbReference type="Proteomes" id="UP000005640">
    <property type="component" value="Chromosome 15"/>
</dbReference>
<feature type="region of interest" description="Disordered" evidence="1">
    <location>
        <begin position="1"/>
        <end position="47"/>
    </location>
</feature>
<dbReference type="OrthoDB" id="19659at2759"/>
<reference evidence="2" key="4">
    <citation type="submission" date="2025-08" db="UniProtKB">
        <authorList>
            <consortium name="Ensembl"/>
        </authorList>
    </citation>
    <scope>IDENTIFICATION</scope>
</reference>
<evidence type="ECO:0007829" key="5">
    <source>
        <dbReference type="ProteomicsDB" id="A0A5F9ZHH0"/>
    </source>
</evidence>
<evidence type="ECO:0000313" key="2">
    <source>
        <dbReference type="Ensembl" id="ENSP00000500302.1"/>
    </source>
</evidence>
<dbReference type="MassIVE" id="A0A5F9ZHH0"/>
<keyword evidence="4 5" id="KW-1267">Proteomics identification</keyword>